<evidence type="ECO:0000313" key="3">
    <source>
        <dbReference type="EMBL" id="APZ82533.1"/>
    </source>
</evidence>
<feature type="region of interest" description="Disordered" evidence="1">
    <location>
        <begin position="49"/>
        <end position="81"/>
    </location>
</feature>
<reference evidence="3" key="1">
    <citation type="journal article" date="2017" name="Viruses">
        <title>Characterization of Bacillus subtilis Viruses vB_BsuM-Goe2 and vB_BsuM-Goe3.</title>
        <authorList>
            <person name="Willms I.M."/>
            <person name="Hoppert M."/>
            <person name="Hertel R."/>
        </authorList>
    </citation>
    <scope>NUCLEOTIDE SEQUENCE [LARGE SCALE GENOMIC DNA]</scope>
</reference>
<evidence type="ECO:0000259" key="2">
    <source>
        <dbReference type="Pfam" id="PF24040"/>
    </source>
</evidence>
<organism evidence="3 4">
    <name type="scientific">Bacillus phage vB_BsuM-Goe3</name>
    <dbReference type="NCBI Taxonomy" id="1933063"/>
    <lineage>
        <taxon>Viruses</taxon>
        <taxon>Duplodnaviria</taxon>
        <taxon>Heunggongvirae</taxon>
        <taxon>Uroviricota</taxon>
        <taxon>Caudoviricetes</taxon>
        <taxon>Herelleviridae</taxon>
        <taxon>Bastillevirinae</taxon>
        <taxon>Grisebachstrassevirus</taxon>
        <taxon>Grisebachstrassevirus goe3</taxon>
    </lineage>
</organism>
<protein>
    <recommendedName>
        <fullName evidence="2">DUF7349 domain-containing protein</fullName>
    </recommendedName>
</protein>
<organismHost>
    <name type="scientific">Bacillus subtilis</name>
    <dbReference type="NCBI Taxonomy" id="1423"/>
</organismHost>
<sequence>MLVNKDLANKEVATVFGVIKFNHKGESKDLSPEQEKQLEHVRGFSIVEEKQAEATKEKAEAKEVKTEEKKTRKKPAKKEDK</sequence>
<name>A0A217ER28_BPGO3</name>
<accession>A0A217ER28</accession>
<dbReference type="Pfam" id="PF24040">
    <property type="entry name" value="DUF7349"/>
    <property type="match status" value="1"/>
</dbReference>
<feature type="compositionally biased region" description="Basic residues" evidence="1">
    <location>
        <begin position="71"/>
        <end position="81"/>
    </location>
</feature>
<dbReference type="EMBL" id="KY368640">
    <property type="protein sequence ID" value="APZ82533.1"/>
    <property type="molecule type" value="Genomic_DNA"/>
</dbReference>
<feature type="domain" description="DUF7349" evidence="2">
    <location>
        <begin position="4"/>
        <end position="52"/>
    </location>
</feature>
<keyword evidence="4" id="KW-1185">Reference proteome</keyword>
<proteinExistence type="predicted"/>
<gene>
    <name evidence="3" type="ORF">Goe3_c07200</name>
</gene>
<feature type="compositionally biased region" description="Basic and acidic residues" evidence="1">
    <location>
        <begin position="49"/>
        <end position="70"/>
    </location>
</feature>
<evidence type="ECO:0000256" key="1">
    <source>
        <dbReference type="SAM" id="MobiDB-lite"/>
    </source>
</evidence>
<evidence type="ECO:0000313" key="4">
    <source>
        <dbReference type="Proteomes" id="UP000221795"/>
    </source>
</evidence>
<dbReference type="Proteomes" id="UP000221795">
    <property type="component" value="Segment"/>
</dbReference>
<dbReference type="InterPro" id="IPR055773">
    <property type="entry name" value="DUF7349"/>
</dbReference>